<evidence type="ECO:0000256" key="4">
    <source>
        <dbReference type="ARBA" id="ARBA00022857"/>
    </source>
</evidence>
<dbReference type="Pfam" id="PF00743">
    <property type="entry name" value="FMO-like"/>
    <property type="match status" value="1"/>
</dbReference>
<dbReference type="AlphaFoldDB" id="A0A2J6RHQ5"/>
<keyword evidence="5" id="KW-0560">Oxidoreductase</keyword>
<gene>
    <name evidence="6" type="ORF">L207DRAFT_462511</name>
</gene>
<reference evidence="6 7" key="1">
    <citation type="submission" date="2016-04" db="EMBL/GenBank/DDBJ databases">
        <title>A degradative enzymes factory behind the ericoid mycorrhizal symbiosis.</title>
        <authorList>
            <consortium name="DOE Joint Genome Institute"/>
            <person name="Martino E."/>
            <person name="Morin E."/>
            <person name="Grelet G."/>
            <person name="Kuo A."/>
            <person name="Kohler A."/>
            <person name="Daghino S."/>
            <person name="Barry K."/>
            <person name="Choi C."/>
            <person name="Cichocki N."/>
            <person name="Clum A."/>
            <person name="Copeland A."/>
            <person name="Hainaut M."/>
            <person name="Haridas S."/>
            <person name="Labutti K."/>
            <person name="Lindquist E."/>
            <person name="Lipzen A."/>
            <person name="Khouja H.-R."/>
            <person name="Murat C."/>
            <person name="Ohm R."/>
            <person name="Olson A."/>
            <person name="Spatafora J."/>
            <person name="Veneault-Fourrey C."/>
            <person name="Henrissat B."/>
            <person name="Grigoriev I."/>
            <person name="Martin F."/>
            <person name="Perotto S."/>
        </authorList>
    </citation>
    <scope>NUCLEOTIDE SEQUENCE [LARGE SCALE GENOMIC DNA]</scope>
    <source>
        <strain evidence="6 7">F</strain>
    </source>
</reference>
<evidence type="ECO:0000256" key="1">
    <source>
        <dbReference type="ARBA" id="ARBA00009183"/>
    </source>
</evidence>
<dbReference type="InterPro" id="IPR050346">
    <property type="entry name" value="FMO-like"/>
</dbReference>
<keyword evidence="7" id="KW-1185">Reference proteome</keyword>
<keyword evidence="2" id="KW-0285">Flavoprotein</keyword>
<comment type="similarity">
    <text evidence="1">Belongs to the FMO family.</text>
</comment>
<proteinExistence type="inferred from homology"/>
<protein>
    <submittedName>
        <fullName evidence="6">FAD/NAD(P)-binding domain-containing protein</fullName>
    </submittedName>
</protein>
<evidence type="ECO:0000256" key="2">
    <source>
        <dbReference type="ARBA" id="ARBA00022630"/>
    </source>
</evidence>
<dbReference type="PANTHER" id="PTHR23023">
    <property type="entry name" value="DIMETHYLANILINE MONOOXYGENASE"/>
    <property type="match status" value="1"/>
</dbReference>
<dbReference type="EMBL" id="KZ613948">
    <property type="protein sequence ID" value="PMD38042.1"/>
    <property type="molecule type" value="Genomic_DNA"/>
</dbReference>
<evidence type="ECO:0000256" key="3">
    <source>
        <dbReference type="ARBA" id="ARBA00022827"/>
    </source>
</evidence>
<dbReference type="Gene3D" id="3.50.50.60">
    <property type="entry name" value="FAD/NAD(P)-binding domain"/>
    <property type="match status" value="1"/>
</dbReference>
<evidence type="ECO:0000313" key="6">
    <source>
        <dbReference type="EMBL" id="PMD38042.1"/>
    </source>
</evidence>
<evidence type="ECO:0000256" key="5">
    <source>
        <dbReference type="ARBA" id="ARBA00023002"/>
    </source>
</evidence>
<dbReference type="GO" id="GO:0050660">
    <property type="term" value="F:flavin adenine dinucleotide binding"/>
    <property type="evidence" value="ECO:0007669"/>
    <property type="project" value="InterPro"/>
</dbReference>
<accession>A0A2J6RHQ5</accession>
<name>A0A2J6RHQ5_HYAVF</name>
<keyword evidence="4" id="KW-0521">NADP</keyword>
<dbReference type="OrthoDB" id="2915840at2759"/>
<dbReference type="GO" id="GO:0004499">
    <property type="term" value="F:N,N-dimethylaniline monooxygenase activity"/>
    <property type="evidence" value="ECO:0007669"/>
    <property type="project" value="InterPro"/>
</dbReference>
<dbReference type="InterPro" id="IPR000960">
    <property type="entry name" value="Flavin_mOase"/>
</dbReference>
<dbReference type="GO" id="GO:0050661">
    <property type="term" value="F:NADP binding"/>
    <property type="evidence" value="ECO:0007669"/>
    <property type="project" value="InterPro"/>
</dbReference>
<dbReference type="SUPFAM" id="SSF51905">
    <property type="entry name" value="FAD/NAD(P)-binding domain"/>
    <property type="match status" value="1"/>
</dbReference>
<evidence type="ECO:0000313" key="7">
    <source>
        <dbReference type="Proteomes" id="UP000235786"/>
    </source>
</evidence>
<dbReference type="PRINTS" id="PR00370">
    <property type="entry name" value="FMOXYGENASE"/>
</dbReference>
<dbReference type="InterPro" id="IPR036188">
    <property type="entry name" value="FAD/NAD-bd_sf"/>
</dbReference>
<dbReference type="Proteomes" id="UP000235786">
    <property type="component" value="Unassembled WGS sequence"/>
</dbReference>
<sequence length="603" mass="67537">MPTRVLIIGAGWHGLAAAKTYLELFPSINLTIVDQDHAAGGVWSASRCYPGLLADSPPANFDFSDLPMDEELGIEKWADLPAEMVHEYLERYVDRFGLRRCLRLGTRVLGVEREGVGWRVEVENVDVGEGGERKREWLVCDKLIIAAGVNSIPKVPDEVDWKDFAGPVMHSRDVGRKHALLTEEGVKRVTVVGGNKSAVDVVYLCAKAGKEVGWVISPDGYGPCILFEARTKSGTSFASIKLARASLITGPSILNVKGWWYWFLHSGKSWVGSWLLRMVMKVLTKEMMAMYRRNENTMKIAPDLPDIFWSPAAPSIIHDTKFFDLIAEGTQIHVHRATITSLTSHTALLSNNEILPSDALVFATGWTTSHSTIFPPAILPELGFPIPLSEQDPKTEKHWNALDSTSMQSLKTLFPTLANPPKKVQEYDAIHAKKATTTPFRLFRGMVPPTLAARGDRSLVVLGLTLNISIPIMAEVSSLWGIAYLENLPLTSEVEGMLQNKEEMEREVSEVNNMGWLRFRNRAMPYVDGGEVTQWFIDRLVRDLGLSVHRKVLVAEREGCRGLFGWRAWWKEWTEAYVGADYRGLVGEYKRRWGLEGTTFSDL</sequence>
<dbReference type="InterPro" id="IPR020946">
    <property type="entry name" value="Flavin_mOase-like"/>
</dbReference>
<organism evidence="6 7">
    <name type="scientific">Hyaloscypha variabilis (strain UAMH 11265 / GT02V1 / F)</name>
    <name type="common">Meliniomyces variabilis</name>
    <dbReference type="NCBI Taxonomy" id="1149755"/>
    <lineage>
        <taxon>Eukaryota</taxon>
        <taxon>Fungi</taxon>
        <taxon>Dikarya</taxon>
        <taxon>Ascomycota</taxon>
        <taxon>Pezizomycotina</taxon>
        <taxon>Leotiomycetes</taxon>
        <taxon>Helotiales</taxon>
        <taxon>Hyaloscyphaceae</taxon>
        <taxon>Hyaloscypha</taxon>
        <taxon>Hyaloscypha variabilis</taxon>
    </lineage>
</organism>
<keyword evidence="3" id="KW-0274">FAD</keyword>